<dbReference type="InterPro" id="IPR003445">
    <property type="entry name" value="Cat_transpt"/>
</dbReference>
<feature type="transmembrane region" description="Helical" evidence="13">
    <location>
        <begin position="454"/>
        <end position="475"/>
    </location>
</feature>
<keyword evidence="7 13" id="KW-0812">Transmembrane</keyword>
<evidence type="ECO:0000256" key="10">
    <source>
        <dbReference type="ARBA" id="ARBA00023065"/>
    </source>
</evidence>
<feature type="transmembrane region" description="Helical" evidence="13">
    <location>
        <begin position="7"/>
        <end position="30"/>
    </location>
</feature>
<sequence>MTVKIFLRIIFVLLAIVGLSFLMPIFVALAYKEYEIVPVFLIPMIIVVILGIISVVSGRGEQLSLSTRGAFVIAACSWIFASLLGAVPLMASGCIPRLADAVFESVSGFTTTGATILENVDDLPKSINLWRCLMHWLGGMGIVALTVAFLPLLGVGGFQLIKAETTGPEKGKVTPKITNTAKALWIIYVVLTAIQTILLMVSGLDFVNSASIAFATLGTGGFALKNASIGGYNSAAVDWICTVFMFLSGINFTMYFYAVSRKFKDIRENTELKAYATVFIISSLAVAFFIKPQFGSFINSLRHAAFNVVSIISTTGFATADYTLWVPPAQFVIFLLYFLGACSGSTAGGVKIIRWVILAKQGSNEILRMLHPHGIFTIHLNGKPGRRDVVFNVAAFIYFYFLLIFVTTFVGTLGNVGILSSFTGALAMLGNVGPAFGKFGPSYNYGFLPDFVKWWYSFAMLAGRLELYTMIIYFTKSYWKK</sequence>
<feature type="transmembrane region" description="Helical" evidence="13">
    <location>
        <begin position="133"/>
        <end position="161"/>
    </location>
</feature>
<evidence type="ECO:0000256" key="6">
    <source>
        <dbReference type="ARBA" id="ARBA00022538"/>
    </source>
</evidence>
<dbReference type="GO" id="GO:0046872">
    <property type="term" value="F:metal ion binding"/>
    <property type="evidence" value="ECO:0007669"/>
    <property type="project" value="UniProtKB-KW"/>
</dbReference>
<keyword evidence="11 13" id="KW-0472">Membrane</keyword>
<keyword evidence="10" id="KW-0406">Ion transport</keyword>
<evidence type="ECO:0000256" key="8">
    <source>
        <dbReference type="ARBA" id="ARBA00022958"/>
    </source>
</evidence>
<dbReference type="RefSeq" id="WP_210119460.1">
    <property type="nucleotide sequence ID" value="NZ_CP054142.1"/>
</dbReference>
<dbReference type="AlphaFoldDB" id="A0A975IF65"/>
<dbReference type="GO" id="GO:0005886">
    <property type="term" value="C:plasma membrane"/>
    <property type="evidence" value="ECO:0007669"/>
    <property type="project" value="UniProtKB-SubCell"/>
</dbReference>
<keyword evidence="4" id="KW-1003">Cell membrane</keyword>
<reference evidence="14 15" key="1">
    <citation type="journal article" date="2021" name="Microbiol. Resour. Announc.">
        <title>Complete Genome Sequences of Three Human Oral Treponema parvum Isolates.</title>
        <authorList>
            <person name="Zeng H."/>
            <person name="Watt R.M."/>
        </authorList>
    </citation>
    <scope>NUCLEOTIDE SEQUENCE [LARGE SCALE GENOMIC DNA]</scope>
    <source>
        <strain evidence="14 15">ATCC 700770</strain>
    </source>
</reference>
<keyword evidence="8 12" id="KW-0630">Potassium</keyword>
<feature type="transmembrane region" description="Helical" evidence="13">
    <location>
        <begin position="69"/>
        <end position="91"/>
    </location>
</feature>
<evidence type="ECO:0000256" key="3">
    <source>
        <dbReference type="ARBA" id="ARBA00022448"/>
    </source>
</evidence>
<feature type="binding site" evidence="12">
    <location>
        <position position="431"/>
    </location>
    <ligand>
        <name>K(+)</name>
        <dbReference type="ChEBI" id="CHEBI:29103"/>
    </ligand>
</feature>
<gene>
    <name evidence="14" type="ORF">HRQ91_10285</name>
</gene>
<dbReference type="InterPro" id="IPR004772">
    <property type="entry name" value="TrkH"/>
</dbReference>
<evidence type="ECO:0000256" key="13">
    <source>
        <dbReference type="SAM" id="Phobius"/>
    </source>
</evidence>
<keyword evidence="12" id="KW-0479">Metal-binding</keyword>
<evidence type="ECO:0000256" key="11">
    <source>
        <dbReference type="ARBA" id="ARBA00023136"/>
    </source>
</evidence>
<feature type="binding site" evidence="12">
    <location>
        <position position="432"/>
    </location>
    <ligand>
        <name>K(+)</name>
        <dbReference type="ChEBI" id="CHEBI:29103"/>
    </ligand>
</feature>
<dbReference type="Proteomes" id="UP000671908">
    <property type="component" value="Chromosome"/>
</dbReference>
<evidence type="ECO:0000256" key="1">
    <source>
        <dbReference type="ARBA" id="ARBA00004429"/>
    </source>
</evidence>
<organism evidence="14 15">
    <name type="scientific">Treponema parvum</name>
    <dbReference type="NCBI Taxonomy" id="138851"/>
    <lineage>
        <taxon>Bacteria</taxon>
        <taxon>Pseudomonadati</taxon>
        <taxon>Spirochaetota</taxon>
        <taxon>Spirochaetia</taxon>
        <taxon>Spirochaetales</taxon>
        <taxon>Treponemataceae</taxon>
        <taxon>Treponema</taxon>
    </lineage>
</organism>
<feature type="binding site" evidence="12">
    <location>
        <position position="314"/>
    </location>
    <ligand>
        <name>K(+)</name>
        <dbReference type="ChEBI" id="CHEBI:29103"/>
    </ligand>
</feature>
<evidence type="ECO:0000313" key="14">
    <source>
        <dbReference type="EMBL" id="QTQ14820.1"/>
    </source>
</evidence>
<feature type="transmembrane region" description="Helical" evidence="13">
    <location>
        <begin position="272"/>
        <end position="292"/>
    </location>
</feature>
<comment type="similarity">
    <text evidence="2">Belongs to the TrkH potassium transport family.</text>
</comment>
<dbReference type="Pfam" id="PF02386">
    <property type="entry name" value="TrkH"/>
    <property type="match status" value="1"/>
</dbReference>
<evidence type="ECO:0000313" key="15">
    <source>
        <dbReference type="Proteomes" id="UP000671908"/>
    </source>
</evidence>
<name>A0A975IF65_9SPIR</name>
<protein>
    <submittedName>
        <fullName evidence="14">TrkH family potassium uptake protein</fullName>
    </submittedName>
</protein>
<evidence type="ECO:0000256" key="9">
    <source>
        <dbReference type="ARBA" id="ARBA00022989"/>
    </source>
</evidence>
<keyword evidence="3" id="KW-0813">Transport</keyword>
<feature type="transmembrane region" description="Helical" evidence="13">
    <location>
        <begin position="236"/>
        <end position="260"/>
    </location>
</feature>
<keyword evidence="9 13" id="KW-1133">Transmembrane helix</keyword>
<feature type="transmembrane region" description="Helical" evidence="13">
    <location>
        <begin position="304"/>
        <end position="325"/>
    </location>
</feature>
<evidence type="ECO:0000256" key="2">
    <source>
        <dbReference type="ARBA" id="ARBA00009137"/>
    </source>
</evidence>
<evidence type="ECO:0000256" key="12">
    <source>
        <dbReference type="PIRSR" id="PIRSR006247-1"/>
    </source>
</evidence>
<dbReference type="KEGG" id="tpav:HRQ91_10285"/>
<dbReference type="PANTHER" id="PTHR32024">
    <property type="entry name" value="TRK SYSTEM POTASSIUM UPTAKE PROTEIN TRKG-RELATED"/>
    <property type="match status" value="1"/>
</dbReference>
<proteinExistence type="inferred from homology"/>
<feature type="binding site" evidence="12">
    <location>
        <position position="111"/>
    </location>
    <ligand>
        <name>K(+)</name>
        <dbReference type="ChEBI" id="CHEBI:29103"/>
    </ligand>
</feature>
<feature type="transmembrane region" description="Helical" evidence="13">
    <location>
        <begin position="36"/>
        <end position="57"/>
    </location>
</feature>
<feature type="binding site" evidence="12">
    <location>
        <position position="315"/>
    </location>
    <ligand>
        <name>K(+)</name>
        <dbReference type="ChEBI" id="CHEBI:29103"/>
    </ligand>
</feature>
<comment type="subcellular location">
    <subcellularLocation>
        <location evidence="1">Cell inner membrane</location>
        <topology evidence="1">Multi-pass membrane protein</topology>
    </subcellularLocation>
</comment>
<feature type="transmembrane region" description="Helical" evidence="13">
    <location>
        <begin position="182"/>
        <end position="200"/>
    </location>
</feature>
<keyword evidence="6" id="KW-0633">Potassium transport</keyword>
<dbReference type="PANTHER" id="PTHR32024:SF2">
    <property type="entry name" value="TRK SYSTEM POTASSIUM UPTAKE PROTEIN TRKG-RELATED"/>
    <property type="match status" value="1"/>
</dbReference>
<keyword evidence="5" id="KW-0997">Cell inner membrane</keyword>
<feature type="binding site" evidence="12">
    <location>
        <position position="112"/>
    </location>
    <ligand>
        <name>K(+)</name>
        <dbReference type="ChEBI" id="CHEBI:29103"/>
    </ligand>
</feature>
<evidence type="ECO:0000256" key="5">
    <source>
        <dbReference type="ARBA" id="ARBA00022519"/>
    </source>
</evidence>
<keyword evidence="15" id="KW-1185">Reference proteome</keyword>
<feature type="binding site" evidence="12">
    <location>
        <position position="220"/>
    </location>
    <ligand>
        <name>K(+)</name>
        <dbReference type="ChEBI" id="CHEBI:29103"/>
    </ligand>
</feature>
<feature type="transmembrane region" description="Helical" evidence="13">
    <location>
        <begin position="331"/>
        <end position="353"/>
    </location>
</feature>
<evidence type="ECO:0000256" key="4">
    <source>
        <dbReference type="ARBA" id="ARBA00022475"/>
    </source>
</evidence>
<dbReference type="GO" id="GO:0015379">
    <property type="term" value="F:potassium:chloride symporter activity"/>
    <property type="evidence" value="ECO:0007669"/>
    <property type="project" value="InterPro"/>
</dbReference>
<accession>A0A975IF65</accession>
<evidence type="ECO:0000256" key="7">
    <source>
        <dbReference type="ARBA" id="ARBA00022692"/>
    </source>
</evidence>
<dbReference type="PIRSF" id="PIRSF006247">
    <property type="entry name" value="TrkH"/>
    <property type="match status" value="1"/>
</dbReference>
<dbReference type="EMBL" id="CP054142">
    <property type="protein sequence ID" value="QTQ14820.1"/>
    <property type="molecule type" value="Genomic_DNA"/>
</dbReference>
<feature type="transmembrane region" description="Helical" evidence="13">
    <location>
        <begin position="389"/>
        <end position="410"/>
    </location>
</feature>